<gene>
    <name evidence="8" type="ORF">LAESUDRAFT_672890</name>
</gene>
<keyword evidence="8" id="KW-0378">Hydrolase</keyword>
<evidence type="ECO:0000256" key="2">
    <source>
        <dbReference type="ARBA" id="ARBA00022490"/>
    </source>
</evidence>
<comment type="similarity">
    <text evidence="6">Belongs to the TRAFAC class myosin-kinesin ATPase superfamily. Kinesin family.</text>
</comment>
<dbReference type="GO" id="GO:0016787">
    <property type="term" value="F:hydrolase activity"/>
    <property type="evidence" value="ECO:0007669"/>
    <property type="project" value="UniProtKB-KW"/>
</dbReference>
<dbReference type="Pfam" id="PF00225">
    <property type="entry name" value="Kinesin"/>
    <property type="match status" value="1"/>
</dbReference>
<feature type="binding site" evidence="6">
    <location>
        <begin position="135"/>
        <end position="142"/>
    </location>
    <ligand>
        <name>ATP</name>
        <dbReference type="ChEBI" id="CHEBI:30616"/>
    </ligand>
</feature>
<dbReference type="InterPro" id="IPR027417">
    <property type="entry name" value="P-loop_NTPase"/>
</dbReference>
<dbReference type="RefSeq" id="XP_040767966.1">
    <property type="nucleotide sequence ID" value="XM_040905507.1"/>
</dbReference>
<dbReference type="SMART" id="SM00129">
    <property type="entry name" value="KISc"/>
    <property type="match status" value="1"/>
</dbReference>
<dbReference type="InParanoid" id="A0A165GE93"/>
<dbReference type="GO" id="GO:0051231">
    <property type="term" value="P:spindle elongation"/>
    <property type="evidence" value="ECO:0007669"/>
    <property type="project" value="TreeGrafter"/>
</dbReference>
<dbReference type="PANTHER" id="PTHR47969">
    <property type="entry name" value="CHROMOSOME-ASSOCIATED KINESIN KIF4A-RELATED"/>
    <property type="match status" value="1"/>
</dbReference>
<keyword evidence="9" id="KW-1185">Reference proteome</keyword>
<dbReference type="STRING" id="1314785.A0A165GE93"/>
<dbReference type="Proteomes" id="UP000076871">
    <property type="component" value="Unassembled WGS sequence"/>
</dbReference>
<accession>A0A165GE93</accession>
<feature type="domain" description="Kinesin motor" evidence="7">
    <location>
        <begin position="43"/>
        <end position="369"/>
    </location>
</feature>
<organism evidence="8 9">
    <name type="scientific">Laetiporus sulphureus 93-53</name>
    <dbReference type="NCBI Taxonomy" id="1314785"/>
    <lineage>
        <taxon>Eukaryota</taxon>
        <taxon>Fungi</taxon>
        <taxon>Dikarya</taxon>
        <taxon>Basidiomycota</taxon>
        <taxon>Agaricomycotina</taxon>
        <taxon>Agaricomycetes</taxon>
        <taxon>Polyporales</taxon>
        <taxon>Laetiporus</taxon>
    </lineage>
</organism>
<dbReference type="EMBL" id="KV427609">
    <property type="protein sequence ID" value="KZT10226.1"/>
    <property type="molecule type" value="Genomic_DNA"/>
</dbReference>
<proteinExistence type="inferred from homology"/>
<keyword evidence="6" id="KW-0505">Motor protein</keyword>
<keyword evidence="2" id="KW-0963">Cytoplasm</keyword>
<sequence length="535" mass="58555">MADTISDTVKYVLQNKGSIQTHMAKHKATWGPEPPAAQVEEGLIEAYVRVRPLLEHDLDCGAFSLIDIQGRHTVHFTHPTVRAIGGRFSTKSFSACSVFGADTDNDSVYTAMNVAQTVQQCLDFNRSELSVLAYGQTGTGKTYTTTALEERIISHICQGGALQACTISVEAFEIRGLLAYDLLSTPSLAPIRILAAGSGAVNYLGLTRHSVLSQEQLSELLSNAKELRLTRSTVKNSTSSRSHSIIRIHIESKEDGSKKSCIHIIDLAGSERSNILIQNDAERMKESIETNKSLAALKDCIRARLSSSGHVPWRGSRLTMVLKDIFDRSQDISDRTTSKLMIVACVSPSPLDVEDTLNTLRYVTVFQLNDGAKCTEMRGTMGLTLHEDAMKWGHAESVDYITRNYSKLAPVLHRLLRTPTVIMADLLPLSAAELSKLCSTPTPEEESGSLPAPNAREVAQAKSWLTTYRAKMDVLVQKSQALHEQIARLKLQNSVSAGNAVLRALDGRDPMAGETGLVTRIDGSGRAKSHYKRSH</sequence>
<dbReference type="AlphaFoldDB" id="A0A165GE93"/>
<comment type="subcellular location">
    <subcellularLocation>
        <location evidence="1">Cytoplasm</location>
    </subcellularLocation>
</comment>
<reference evidence="8 9" key="1">
    <citation type="journal article" date="2016" name="Mol. Biol. Evol.">
        <title>Comparative Genomics of Early-Diverging Mushroom-Forming Fungi Provides Insights into the Origins of Lignocellulose Decay Capabilities.</title>
        <authorList>
            <person name="Nagy L.G."/>
            <person name="Riley R."/>
            <person name="Tritt A."/>
            <person name="Adam C."/>
            <person name="Daum C."/>
            <person name="Floudas D."/>
            <person name="Sun H."/>
            <person name="Yadav J.S."/>
            <person name="Pangilinan J."/>
            <person name="Larsson K.H."/>
            <person name="Matsuura K."/>
            <person name="Barry K."/>
            <person name="Labutti K."/>
            <person name="Kuo R."/>
            <person name="Ohm R.A."/>
            <person name="Bhattacharya S.S."/>
            <person name="Shirouzu T."/>
            <person name="Yoshinaga Y."/>
            <person name="Martin F.M."/>
            <person name="Grigoriev I.V."/>
            <person name="Hibbett D.S."/>
        </authorList>
    </citation>
    <scope>NUCLEOTIDE SEQUENCE [LARGE SCALE GENOMIC DNA]</scope>
    <source>
        <strain evidence="8 9">93-53</strain>
    </source>
</reference>
<evidence type="ECO:0000256" key="5">
    <source>
        <dbReference type="ARBA" id="ARBA00023054"/>
    </source>
</evidence>
<dbReference type="InterPro" id="IPR001752">
    <property type="entry name" value="Kinesin_motor_dom"/>
</dbReference>
<keyword evidence="3 6" id="KW-0547">Nucleotide-binding</keyword>
<evidence type="ECO:0000259" key="7">
    <source>
        <dbReference type="PROSITE" id="PS50067"/>
    </source>
</evidence>
<dbReference type="PANTHER" id="PTHR47969:SF15">
    <property type="entry name" value="CHROMOSOME-ASSOCIATED KINESIN KIF4A-RELATED"/>
    <property type="match status" value="1"/>
</dbReference>
<dbReference type="InterPro" id="IPR036961">
    <property type="entry name" value="Kinesin_motor_dom_sf"/>
</dbReference>
<evidence type="ECO:0000256" key="3">
    <source>
        <dbReference type="ARBA" id="ARBA00022741"/>
    </source>
</evidence>
<dbReference type="GO" id="GO:0005737">
    <property type="term" value="C:cytoplasm"/>
    <property type="evidence" value="ECO:0007669"/>
    <property type="project" value="UniProtKB-SubCell"/>
</dbReference>
<dbReference type="InterPro" id="IPR027640">
    <property type="entry name" value="Kinesin-like_fam"/>
</dbReference>
<dbReference type="GO" id="GO:0005524">
    <property type="term" value="F:ATP binding"/>
    <property type="evidence" value="ECO:0007669"/>
    <property type="project" value="UniProtKB-UniRule"/>
</dbReference>
<dbReference type="OrthoDB" id="3176171at2759"/>
<dbReference type="PRINTS" id="PR00380">
    <property type="entry name" value="KINESINHEAVY"/>
</dbReference>
<dbReference type="GO" id="GO:0008017">
    <property type="term" value="F:microtubule binding"/>
    <property type="evidence" value="ECO:0007669"/>
    <property type="project" value="InterPro"/>
</dbReference>
<dbReference type="GO" id="GO:0005875">
    <property type="term" value="C:microtubule associated complex"/>
    <property type="evidence" value="ECO:0007669"/>
    <property type="project" value="TreeGrafter"/>
</dbReference>
<dbReference type="GO" id="GO:0007052">
    <property type="term" value="P:mitotic spindle organization"/>
    <property type="evidence" value="ECO:0007669"/>
    <property type="project" value="TreeGrafter"/>
</dbReference>
<dbReference type="GO" id="GO:0003777">
    <property type="term" value="F:microtubule motor activity"/>
    <property type="evidence" value="ECO:0007669"/>
    <property type="project" value="InterPro"/>
</dbReference>
<dbReference type="SUPFAM" id="SSF52540">
    <property type="entry name" value="P-loop containing nucleoside triphosphate hydrolases"/>
    <property type="match status" value="1"/>
</dbReference>
<keyword evidence="5" id="KW-0175">Coiled coil</keyword>
<dbReference type="Gene3D" id="3.40.850.10">
    <property type="entry name" value="Kinesin motor domain"/>
    <property type="match status" value="1"/>
</dbReference>
<dbReference type="PROSITE" id="PS50067">
    <property type="entry name" value="KINESIN_MOTOR_2"/>
    <property type="match status" value="1"/>
</dbReference>
<name>A0A165GE93_9APHY</name>
<evidence type="ECO:0000256" key="1">
    <source>
        <dbReference type="ARBA" id="ARBA00004496"/>
    </source>
</evidence>
<evidence type="ECO:0000313" key="8">
    <source>
        <dbReference type="EMBL" id="KZT10226.1"/>
    </source>
</evidence>
<evidence type="ECO:0000256" key="6">
    <source>
        <dbReference type="PROSITE-ProRule" id="PRU00283"/>
    </source>
</evidence>
<protein>
    <submittedName>
        <fullName evidence="8">p-loop containing nucleoside triphosphate hydrolase protein</fullName>
    </submittedName>
</protein>
<dbReference type="GeneID" id="63822537"/>
<dbReference type="GO" id="GO:0007018">
    <property type="term" value="P:microtubule-based movement"/>
    <property type="evidence" value="ECO:0007669"/>
    <property type="project" value="InterPro"/>
</dbReference>
<evidence type="ECO:0000313" key="9">
    <source>
        <dbReference type="Proteomes" id="UP000076871"/>
    </source>
</evidence>
<evidence type="ECO:0000256" key="4">
    <source>
        <dbReference type="ARBA" id="ARBA00022840"/>
    </source>
</evidence>
<keyword evidence="4 6" id="KW-0067">ATP-binding</keyword>